<sequence>MKNTEYDRVSSADSESTLECDELEQVLLEKTPWRDISRRPMSKRLIIILTTFNVTILLISVVLFGTWLHENYFVLNAPYRKTNAYSPLHDRIALKPTLKVMNATFWEPETLSIARDFSHEADLQWDEYELQRIVPVTSAQLCSMGVDPSTAAKLDDAEWGLGDDAYVAAMDIFHQLHCLGTLRRIAYPDIYPNVSRGRENIAWRMHVDHCVDILLQALQCSGNLDLFSYHWVADHERPFPMFSINRQCVDFEALQEWRLENTIDIDRFKKIVRKPEGVKELEAADDWYKFMAPMLENPNHKDGKNQGKKVIL</sequence>
<evidence type="ECO:0000256" key="3">
    <source>
        <dbReference type="ARBA" id="ARBA00022989"/>
    </source>
</evidence>
<name>A0AAN6XVW9_9PEZI</name>
<keyword evidence="6" id="KW-0325">Glycoprotein</keyword>
<keyword evidence="4" id="KW-0843">Virulence</keyword>
<dbReference type="PANTHER" id="PTHR33365:SF14">
    <property type="entry name" value="TAT PATHWAY SIGNAL SEQUENCE"/>
    <property type="match status" value="1"/>
</dbReference>
<keyword evidence="10" id="KW-1185">Reference proteome</keyword>
<gene>
    <name evidence="9" type="ORF">QBC37DRAFT_488004</name>
</gene>
<comment type="subcellular location">
    <subcellularLocation>
        <location evidence="1">Membrane</location>
        <topology evidence="1">Single-pass membrane protein</topology>
    </subcellularLocation>
</comment>
<dbReference type="InterPro" id="IPR021765">
    <property type="entry name" value="UstYa-like"/>
</dbReference>
<feature type="transmembrane region" description="Helical" evidence="8">
    <location>
        <begin position="45"/>
        <end position="68"/>
    </location>
</feature>
<reference evidence="9" key="2">
    <citation type="submission" date="2023-05" db="EMBL/GenBank/DDBJ databases">
        <authorList>
            <consortium name="Lawrence Berkeley National Laboratory"/>
            <person name="Steindorff A."/>
            <person name="Hensen N."/>
            <person name="Bonometti L."/>
            <person name="Westerberg I."/>
            <person name="Brannstrom I.O."/>
            <person name="Guillou S."/>
            <person name="Cros-Aarteil S."/>
            <person name="Calhoun S."/>
            <person name="Haridas S."/>
            <person name="Kuo A."/>
            <person name="Mondo S."/>
            <person name="Pangilinan J."/>
            <person name="Riley R."/>
            <person name="Labutti K."/>
            <person name="Andreopoulos B."/>
            <person name="Lipzen A."/>
            <person name="Chen C."/>
            <person name="Yanf M."/>
            <person name="Daum C."/>
            <person name="Ng V."/>
            <person name="Clum A."/>
            <person name="Ohm R."/>
            <person name="Martin F."/>
            <person name="Silar P."/>
            <person name="Natvig D."/>
            <person name="Lalanne C."/>
            <person name="Gautier V."/>
            <person name="Ament-Velasquez S.L."/>
            <person name="Kruys A."/>
            <person name="Hutchinson M.I."/>
            <person name="Powell A.J."/>
            <person name="Barry K."/>
            <person name="Miller A.N."/>
            <person name="Grigoriev I.V."/>
            <person name="Debuchy R."/>
            <person name="Gladieux P."/>
            <person name="Thoren M.H."/>
            <person name="Johannesson H."/>
        </authorList>
    </citation>
    <scope>NUCLEOTIDE SEQUENCE</scope>
    <source>
        <strain evidence="9">PSN293</strain>
    </source>
</reference>
<evidence type="ECO:0000256" key="5">
    <source>
        <dbReference type="ARBA" id="ARBA00023136"/>
    </source>
</evidence>
<dbReference type="EMBL" id="MU858370">
    <property type="protein sequence ID" value="KAK4206656.1"/>
    <property type="molecule type" value="Genomic_DNA"/>
</dbReference>
<evidence type="ECO:0000313" key="10">
    <source>
        <dbReference type="Proteomes" id="UP001301769"/>
    </source>
</evidence>
<keyword evidence="2 8" id="KW-0812">Transmembrane</keyword>
<keyword evidence="3 8" id="KW-1133">Transmembrane helix</keyword>
<comment type="caution">
    <text evidence="9">The sequence shown here is derived from an EMBL/GenBank/DDBJ whole genome shotgun (WGS) entry which is preliminary data.</text>
</comment>
<protein>
    <submittedName>
        <fullName evidence="9">Uncharacterized protein</fullName>
    </submittedName>
</protein>
<proteinExistence type="inferred from homology"/>
<accession>A0AAN6XVW9</accession>
<dbReference type="Proteomes" id="UP001301769">
    <property type="component" value="Unassembled WGS sequence"/>
</dbReference>
<dbReference type="Pfam" id="PF11807">
    <property type="entry name" value="UstYa"/>
    <property type="match status" value="1"/>
</dbReference>
<evidence type="ECO:0000256" key="4">
    <source>
        <dbReference type="ARBA" id="ARBA00023026"/>
    </source>
</evidence>
<evidence type="ECO:0000256" key="8">
    <source>
        <dbReference type="SAM" id="Phobius"/>
    </source>
</evidence>
<evidence type="ECO:0000256" key="1">
    <source>
        <dbReference type="ARBA" id="ARBA00004167"/>
    </source>
</evidence>
<dbReference type="GO" id="GO:0043386">
    <property type="term" value="P:mycotoxin biosynthetic process"/>
    <property type="evidence" value="ECO:0007669"/>
    <property type="project" value="InterPro"/>
</dbReference>
<dbReference type="PANTHER" id="PTHR33365">
    <property type="entry name" value="YALI0B05434P"/>
    <property type="match status" value="1"/>
</dbReference>
<evidence type="ECO:0000256" key="6">
    <source>
        <dbReference type="ARBA" id="ARBA00023180"/>
    </source>
</evidence>
<dbReference type="GO" id="GO:0016020">
    <property type="term" value="C:membrane"/>
    <property type="evidence" value="ECO:0007669"/>
    <property type="project" value="UniProtKB-SubCell"/>
</dbReference>
<organism evidence="9 10">
    <name type="scientific">Rhypophila decipiens</name>
    <dbReference type="NCBI Taxonomy" id="261697"/>
    <lineage>
        <taxon>Eukaryota</taxon>
        <taxon>Fungi</taxon>
        <taxon>Dikarya</taxon>
        <taxon>Ascomycota</taxon>
        <taxon>Pezizomycotina</taxon>
        <taxon>Sordariomycetes</taxon>
        <taxon>Sordariomycetidae</taxon>
        <taxon>Sordariales</taxon>
        <taxon>Naviculisporaceae</taxon>
        <taxon>Rhypophila</taxon>
    </lineage>
</organism>
<dbReference type="AlphaFoldDB" id="A0AAN6XVW9"/>
<keyword evidence="5 8" id="KW-0472">Membrane</keyword>
<evidence type="ECO:0000256" key="2">
    <source>
        <dbReference type="ARBA" id="ARBA00022692"/>
    </source>
</evidence>
<comment type="similarity">
    <text evidence="7">Belongs to the ustYa family.</text>
</comment>
<evidence type="ECO:0000313" key="9">
    <source>
        <dbReference type="EMBL" id="KAK4206656.1"/>
    </source>
</evidence>
<evidence type="ECO:0000256" key="7">
    <source>
        <dbReference type="ARBA" id="ARBA00035112"/>
    </source>
</evidence>
<reference evidence="9" key="1">
    <citation type="journal article" date="2023" name="Mol. Phylogenet. Evol.">
        <title>Genome-scale phylogeny and comparative genomics of the fungal order Sordariales.</title>
        <authorList>
            <person name="Hensen N."/>
            <person name="Bonometti L."/>
            <person name="Westerberg I."/>
            <person name="Brannstrom I.O."/>
            <person name="Guillou S."/>
            <person name="Cros-Aarteil S."/>
            <person name="Calhoun S."/>
            <person name="Haridas S."/>
            <person name="Kuo A."/>
            <person name="Mondo S."/>
            <person name="Pangilinan J."/>
            <person name="Riley R."/>
            <person name="LaButti K."/>
            <person name="Andreopoulos B."/>
            <person name="Lipzen A."/>
            <person name="Chen C."/>
            <person name="Yan M."/>
            <person name="Daum C."/>
            <person name="Ng V."/>
            <person name="Clum A."/>
            <person name="Steindorff A."/>
            <person name="Ohm R.A."/>
            <person name="Martin F."/>
            <person name="Silar P."/>
            <person name="Natvig D.O."/>
            <person name="Lalanne C."/>
            <person name="Gautier V."/>
            <person name="Ament-Velasquez S.L."/>
            <person name="Kruys A."/>
            <person name="Hutchinson M.I."/>
            <person name="Powell A.J."/>
            <person name="Barry K."/>
            <person name="Miller A.N."/>
            <person name="Grigoriev I.V."/>
            <person name="Debuchy R."/>
            <person name="Gladieux P."/>
            <person name="Hiltunen Thoren M."/>
            <person name="Johannesson H."/>
        </authorList>
    </citation>
    <scope>NUCLEOTIDE SEQUENCE</scope>
    <source>
        <strain evidence="9">PSN293</strain>
    </source>
</reference>